<evidence type="ECO:0000313" key="2">
    <source>
        <dbReference type="Proteomes" id="UP000286415"/>
    </source>
</evidence>
<dbReference type="AlphaFoldDB" id="A0A419PLL6"/>
<gene>
    <name evidence="1" type="ORF">CSKR_112470</name>
</gene>
<protein>
    <submittedName>
        <fullName evidence="1">Uncharacterized protein</fullName>
    </submittedName>
</protein>
<reference evidence="1 2" key="2">
    <citation type="journal article" date="2021" name="Genomics">
        <title>High-quality reference genome for Clonorchis sinensis.</title>
        <authorList>
            <person name="Young N.D."/>
            <person name="Stroehlein A.J."/>
            <person name="Kinkar L."/>
            <person name="Wang T."/>
            <person name="Sohn W.M."/>
            <person name="Chang B.C.H."/>
            <person name="Kaur P."/>
            <person name="Weisz D."/>
            <person name="Dudchenko O."/>
            <person name="Aiden E.L."/>
            <person name="Korhonen P.K."/>
            <person name="Gasser R.B."/>
        </authorList>
    </citation>
    <scope>NUCLEOTIDE SEQUENCE [LARGE SCALE GENOMIC DNA]</scope>
    <source>
        <strain evidence="1">Cs-k2</strain>
    </source>
</reference>
<dbReference type="EMBL" id="NIRI02000042">
    <property type="protein sequence ID" value="KAG5451619.1"/>
    <property type="molecule type" value="Genomic_DNA"/>
</dbReference>
<dbReference type="Proteomes" id="UP000286415">
    <property type="component" value="Unassembled WGS sequence"/>
</dbReference>
<name>A0A419PLL6_CLOSI</name>
<keyword evidence="2" id="KW-1185">Reference proteome</keyword>
<sequence>MEETIRALLLFHMNWCLLAEWTNFVSEAEAATATSPFTEFNKTLQQPTTSFVLLEAHQVVRIYSPYQDVQPKFPCMDKVLMHLGFCGIGILFIFTPLSFERSSSCSGVIIPVNPHQREALDSSFALIRAHQQCISSGRAGI</sequence>
<dbReference type="InParanoid" id="A0A419PLL6"/>
<comment type="caution">
    <text evidence="1">The sequence shown here is derived from an EMBL/GenBank/DDBJ whole genome shotgun (WGS) entry which is preliminary data.</text>
</comment>
<organism evidence="1 2">
    <name type="scientific">Clonorchis sinensis</name>
    <name type="common">Chinese liver fluke</name>
    <dbReference type="NCBI Taxonomy" id="79923"/>
    <lineage>
        <taxon>Eukaryota</taxon>
        <taxon>Metazoa</taxon>
        <taxon>Spiralia</taxon>
        <taxon>Lophotrochozoa</taxon>
        <taxon>Platyhelminthes</taxon>
        <taxon>Trematoda</taxon>
        <taxon>Digenea</taxon>
        <taxon>Opisthorchiida</taxon>
        <taxon>Opisthorchiata</taxon>
        <taxon>Opisthorchiidae</taxon>
        <taxon>Clonorchis</taxon>
    </lineage>
</organism>
<evidence type="ECO:0000313" key="1">
    <source>
        <dbReference type="EMBL" id="KAG5451619.1"/>
    </source>
</evidence>
<accession>A0A419PLL6</accession>
<reference evidence="1 2" key="1">
    <citation type="journal article" date="2018" name="Biotechnol. Adv.">
        <title>Improved genomic resources and new bioinformatic workflow for the carcinogenic parasite Clonorchis sinensis: Biotechnological implications.</title>
        <authorList>
            <person name="Wang D."/>
            <person name="Korhonen P.K."/>
            <person name="Gasser R.B."/>
            <person name="Young N.D."/>
        </authorList>
    </citation>
    <scope>NUCLEOTIDE SEQUENCE [LARGE SCALE GENOMIC DNA]</scope>
    <source>
        <strain evidence="1">Cs-k2</strain>
    </source>
</reference>
<proteinExistence type="predicted"/>